<feature type="transmembrane region" description="Helical" evidence="1">
    <location>
        <begin position="52"/>
        <end position="71"/>
    </location>
</feature>
<dbReference type="SUPFAM" id="SSF56519">
    <property type="entry name" value="Penicillin binding protein dimerisation domain"/>
    <property type="match status" value="1"/>
</dbReference>
<dbReference type="SUPFAM" id="SSF56601">
    <property type="entry name" value="beta-lactamase/transpeptidase-like"/>
    <property type="match status" value="1"/>
</dbReference>
<comment type="caution">
    <text evidence="3">The sequence shown here is derived from an EMBL/GenBank/DDBJ whole genome shotgun (WGS) entry which is preliminary data.</text>
</comment>
<organism evidence="3 4">
    <name type="scientific">Candidatus Zambryskibacteria bacterium RIFCSPLOWO2_12_FULL_39_16</name>
    <dbReference type="NCBI Taxonomy" id="1802775"/>
    <lineage>
        <taxon>Bacteria</taxon>
        <taxon>Candidatus Zambryskiibacteriota</taxon>
    </lineage>
</organism>
<feature type="domain" description="Penicillin-binding protein transpeptidase" evidence="2">
    <location>
        <begin position="232"/>
        <end position="543"/>
    </location>
</feature>
<dbReference type="EMBL" id="MHWS01000009">
    <property type="protein sequence ID" value="OHB12452.1"/>
    <property type="molecule type" value="Genomic_DNA"/>
</dbReference>
<evidence type="ECO:0000313" key="3">
    <source>
        <dbReference type="EMBL" id="OHB12452.1"/>
    </source>
</evidence>
<dbReference type="Gene3D" id="3.40.710.10">
    <property type="entry name" value="DD-peptidase/beta-lactamase superfamily"/>
    <property type="match status" value="1"/>
</dbReference>
<evidence type="ECO:0000256" key="1">
    <source>
        <dbReference type="SAM" id="Phobius"/>
    </source>
</evidence>
<dbReference type="GO" id="GO:0005886">
    <property type="term" value="C:plasma membrane"/>
    <property type="evidence" value="ECO:0007669"/>
    <property type="project" value="TreeGrafter"/>
</dbReference>
<dbReference type="PANTHER" id="PTHR30627">
    <property type="entry name" value="PEPTIDOGLYCAN D,D-TRANSPEPTIDASE"/>
    <property type="match status" value="1"/>
</dbReference>
<evidence type="ECO:0000259" key="2">
    <source>
        <dbReference type="Pfam" id="PF00905"/>
    </source>
</evidence>
<reference evidence="3 4" key="1">
    <citation type="journal article" date="2016" name="Nat. Commun.">
        <title>Thousands of microbial genomes shed light on interconnected biogeochemical processes in an aquifer system.</title>
        <authorList>
            <person name="Anantharaman K."/>
            <person name="Brown C.T."/>
            <person name="Hug L.A."/>
            <person name="Sharon I."/>
            <person name="Castelle C.J."/>
            <person name="Probst A.J."/>
            <person name="Thomas B.C."/>
            <person name="Singh A."/>
            <person name="Wilkins M.J."/>
            <person name="Karaoz U."/>
            <person name="Brodie E.L."/>
            <person name="Williams K.H."/>
            <person name="Hubbard S.S."/>
            <person name="Banfield J.F."/>
        </authorList>
    </citation>
    <scope>NUCLEOTIDE SEQUENCE [LARGE SCALE GENOMIC DNA]</scope>
</reference>
<dbReference type="GO" id="GO:0071972">
    <property type="term" value="F:peptidoglycan L,D-transpeptidase activity"/>
    <property type="evidence" value="ECO:0007669"/>
    <property type="project" value="TreeGrafter"/>
</dbReference>
<dbReference type="InterPro" id="IPR036138">
    <property type="entry name" value="PBP_dimer_sf"/>
</dbReference>
<dbReference type="AlphaFoldDB" id="A0A1G2UT20"/>
<accession>A0A1G2UT20</accession>
<dbReference type="PANTHER" id="PTHR30627:SF2">
    <property type="entry name" value="PEPTIDOGLYCAN D,D-TRANSPEPTIDASE MRDA"/>
    <property type="match status" value="1"/>
</dbReference>
<keyword evidence="1" id="KW-1133">Transmembrane helix</keyword>
<dbReference type="InterPro" id="IPR012338">
    <property type="entry name" value="Beta-lactam/transpept-like"/>
</dbReference>
<protein>
    <recommendedName>
        <fullName evidence="2">Penicillin-binding protein transpeptidase domain-containing protein</fullName>
    </recommendedName>
</protein>
<dbReference type="InterPro" id="IPR050515">
    <property type="entry name" value="Beta-lactam/transpept"/>
</dbReference>
<evidence type="ECO:0000313" key="4">
    <source>
        <dbReference type="Proteomes" id="UP000177276"/>
    </source>
</evidence>
<dbReference type="InterPro" id="IPR001460">
    <property type="entry name" value="PCN-bd_Tpept"/>
</dbReference>
<keyword evidence="1" id="KW-0472">Membrane</keyword>
<proteinExistence type="predicted"/>
<dbReference type="Proteomes" id="UP000177276">
    <property type="component" value="Unassembled WGS sequence"/>
</dbReference>
<name>A0A1G2UT20_9BACT</name>
<keyword evidence="1" id="KW-0812">Transmembrane</keyword>
<sequence>MFNFFKKTSNKWKKRDYRDIAPDEIFLDSKNLPEFNTYQFEGRLEKSISPKVFSIFGFACLLIVVVFLIKLGSLQIVHGSFYKDRSENNKLKQILLIAPRGIIYSRDGAQLVWNEKSEDQDDTYSLRKYIETPGFSNLLGFLKYPAKDSSGFYYEEEFSPKDGAELYLNEILAGKNGLELIETSVNGEIVSENTLQPPQNGENMTISIDSKIQAEFYKIISNLAHQVGFQGGAGVIMDVHSGEILAMANFPEYDSSIMTEGTDSEKIESYFNDQNNPFLNRVISGLYTPGSIVKPFLALAALQEKVITPEKIIVSTGQIELPNPYNPKNPSIFKDWRVNGPVNMRKAIAVSSDVYFYEIAGGFGDQPGLGIDRIKKYLEMFGLSKKTGFDPENEAAGVIPDPAWKSKNFNGEIWRIGDTYNTGIGQYGVQITPLQAVVGVSVIANGGTLLTPSILFMAIPTITKGKSVSIDQANFEVVKEGMRQGVNEGGTAAGLNTSSVSVAGKTGTAELGTKKQFVNSWVIGFFPYEKPKYAFAVVMEKGPVHNLLGGTYVMRQLLDWMTVNTPQYLKNE</sequence>
<dbReference type="Gene3D" id="3.90.1310.10">
    <property type="entry name" value="Penicillin-binding protein 2a (Domain 2)"/>
    <property type="match status" value="1"/>
</dbReference>
<gene>
    <name evidence="3" type="ORF">A3G46_02050</name>
</gene>
<dbReference type="GO" id="GO:0071555">
    <property type="term" value="P:cell wall organization"/>
    <property type="evidence" value="ECO:0007669"/>
    <property type="project" value="TreeGrafter"/>
</dbReference>
<dbReference type="Pfam" id="PF00905">
    <property type="entry name" value="Transpeptidase"/>
    <property type="match status" value="1"/>
</dbReference>
<dbReference type="GO" id="GO:0008658">
    <property type="term" value="F:penicillin binding"/>
    <property type="evidence" value="ECO:0007669"/>
    <property type="project" value="InterPro"/>
</dbReference>